<gene>
    <name evidence="1" type="ORF">N5C08_07640</name>
</gene>
<proteinExistence type="predicted"/>
<accession>A0ABY6AT75</accession>
<sequence>MSNEPQSVDIGIIGIDFDTFNKFWQDGYPALSDAPGELIELNRQTDPFTSRFKQLQMGQPRLSLRSSGNSFYLELEQRALGELEVVMTMEAGASARWMNYIRKEAFPSDRVLKINIEFSELDPRFKFYYSTQAGKALSLVWAGAVNYTYSGSETDKLVLTQYYDSQKKMVINYYAAAPTNPYLQSVELQPSVFAGIVLRCDLKSPGTANITGSNKRASNAPAFEASGSYFCTTYGLYFPENLFGKPPVDFQWIASLMVPYGMAEIDDSSLVRMPGFVAFSYRSISGTAMVEAQPDISSVSLTVSPLMAVLGAGYEKEPLEVSDFNRAALEFVGAQHGAIEKGLDAFYYVPPPSQTPLVIYETSSKTLQAAAQLQTVRERAVFDVIKVTVGGVSALSTFVTLFARQTHYIKCLIVNGQLTLQLWYYDVDQAKDVRVPVGETEWSTLYGGGSVSSAGVFTHGSSAPSTVSVIAGRDLGSSRLLYWAVTVIPIPLYSAAQAVKFFND</sequence>
<dbReference type="RefSeq" id="WP_261745090.1">
    <property type="nucleotide sequence ID" value="NZ_CP104557.1"/>
</dbReference>
<reference evidence="1" key="1">
    <citation type="submission" date="2022-09" db="EMBL/GenBank/DDBJ databases">
        <title>Complete genome sequence of Pseudomonas promysalinigenes strain RL-WG26, a newly isolated PGPR with the potential for plant salinity stress alleviation.</title>
        <authorList>
            <person name="Ren L."/>
            <person name="Wang G."/>
            <person name="Hu H."/>
        </authorList>
    </citation>
    <scope>NUCLEOTIDE SEQUENCE</scope>
    <source>
        <strain evidence="1">RL-WG26</strain>
    </source>
</reference>
<evidence type="ECO:0000313" key="2">
    <source>
        <dbReference type="Proteomes" id="UP001064504"/>
    </source>
</evidence>
<protein>
    <submittedName>
        <fullName evidence="1">Uncharacterized protein</fullName>
    </submittedName>
</protein>
<evidence type="ECO:0000313" key="1">
    <source>
        <dbReference type="EMBL" id="UXH41396.1"/>
    </source>
</evidence>
<dbReference type="Proteomes" id="UP001064504">
    <property type="component" value="Chromosome"/>
</dbReference>
<dbReference type="EMBL" id="CP104557">
    <property type="protein sequence ID" value="UXH41396.1"/>
    <property type="molecule type" value="Genomic_DNA"/>
</dbReference>
<organism evidence="1 2">
    <name type="scientific">Pseudomonas promysalinigenes</name>
    <dbReference type="NCBI Taxonomy" id="485898"/>
    <lineage>
        <taxon>Bacteria</taxon>
        <taxon>Pseudomonadati</taxon>
        <taxon>Pseudomonadota</taxon>
        <taxon>Gammaproteobacteria</taxon>
        <taxon>Pseudomonadales</taxon>
        <taxon>Pseudomonadaceae</taxon>
        <taxon>Pseudomonas</taxon>
    </lineage>
</organism>
<name>A0ABY6AT75_9PSED</name>
<keyword evidence="2" id="KW-1185">Reference proteome</keyword>